<dbReference type="CDD" id="cd12105">
    <property type="entry name" value="HmuY"/>
    <property type="match status" value="1"/>
</dbReference>
<dbReference type="InterPro" id="IPR025921">
    <property type="entry name" value="HmuY"/>
</dbReference>
<protein>
    <submittedName>
        <fullName evidence="2">HmuY family protein</fullName>
    </submittedName>
</protein>
<evidence type="ECO:0000313" key="2">
    <source>
        <dbReference type="EMBL" id="MEF3078746.1"/>
    </source>
</evidence>
<name>A0ABU7W454_9FLAO</name>
<feature type="signal peptide" evidence="1">
    <location>
        <begin position="1"/>
        <end position="23"/>
    </location>
</feature>
<dbReference type="Pfam" id="PF14064">
    <property type="entry name" value="HmuY"/>
    <property type="match status" value="1"/>
</dbReference>
<dbReference type="PROSITE" id="PS51257">
    <property type="entry name" value="PROKAR_LIPOPROTEIN"/>
    <property type="match status" value="1"/>
</dbReference>
<evidence type="ECO:0000313" key="3">
    <source>
        <dbReference type="Proteomes" id="UP001356704"/>
    </source>
</evidence>
<keyword evidence="1" id="KW-0732">Signal</keyword>
<dbReference type="EMBL" id="JAZHOU010000002">
    <property type="protein sequence ID" value="MEF3078746.1"/>
    <property type="molecule type" value="Genomic_DNA"/>
</dbReference>
<evidence type="ECO:0000256" key="1">
    <source>
        <dbReference type="SAM" id="SignalP"/>
    </source>
</evidence>
<reference evidence="2 3" key="1">
    <citation type="submission" date="2024-02" db="EMBL/GenBank/DDBJ databases">
        <title>Winogradskyella poriferorum JCM 12885.</title>
        <authorList>
            <person name="Zhang D.-F."/>
            <person name="Fu Z.-Y."/>
        </authorList>
    </citation>
    <scope>NUCLEOTIDE SEQUENCE [LARGE SCALE GENOMIC DNA]</scope>
    <source>
        <strain evidence="2 3">JCM 12885</strain>
    </source>
</reference>
<keyword evidence="3" id="KW-1185">Reference proteome</keyword>
<dbReference type="RefSeq" id="WP_331809523.1">
    <property type="nucleotide sequence ID" value="NZ_JAZHOU010000002.1"/>
</dbReference>
<comment type="caution">
    <text evidence="2">The sequence shown here is derived from an EMBL/GenBank/DDBJ whole genome shotgun (WGS) entry which is preliminary data.</text>
</comment>
<feature type="chain" id="PRO_5045767518" evidence="1">
    <location>
        <begin position="24"/>
        <end position="213"/>
    </location>
</feature>
<organism evidence="2 3">
    <name type="scientific">Winogradskyella poriferorum</name>
    <dbReference type="NCBI Taxonomy" id="307627"/>
    <lineage>
        <taxon>Bacteria</taxon>
        <taxon>Pseudomonadati</taxon>
        <taxon>Bacteroidota</taxon>
        <taxon>Flavobacteriia</taxon>
        <taxon>Flavobacteriales</taxon>
        <taxon>Flavobacteriaceae</taxon>
        <taxon>Winogradskyella</taxon>
    </lineage>
</organism>
<proteinExistence type="predicted"/>
<gene>
    <name evidence="2" type="ORF">V1468_07015</name>
</gene>
<accession>A0ABU7W454</accession>
<dbReference type="Proteomes" id="UP001356704">
    <property type="component" value="Unassembled WGS sequence"/>
</dbReference>
<sequence>MRTLKSIQLLALLALCIGFTACSSDDDNVSNNLLDIETETVTNLYAPQEGGQGQPVSGDFTKFDFETGLITTSETEWDIAFRGTSIIVNGGVSAGTTDEPSRTGEAAVYETSGTFASVTDVDTTLFTQDSAEGYAITTGSGNGWYTYAGPPTHLITPIAGKIFVFKTNEGKYAKVEFLSYYEDAPENPDAFADATPYYTFNYVFQPNEGVTTF</sequence>